<feature type="domain" description="K Homology" evidence="3">
    <location>
        <begin position="103"/>
        <end position="162"/>
    </location>
</feature>
<evidence type="ECO:0000313" key="5">
    <source>
        <dbReference type="Proteomes" id="UP000594121"/>
    </source>
</evidence>
<protein>
    <submittedName>
        <fullName evidence="4">RNA-processing protein</fullName>
    </submittedName>
</protein>
<organism evidence="4 5">
    <name type="scientific">Infirmifilum lucidum</name>
    <dbReference type="NCBI Taxonomy" id="2776706"/>
    <lineage>
        <taxon>Archaea</taxon>
        <taxon>Thermoproteota</taxon>
        <taxon>Thermoprotei</taxon>
        <taxon>Thermofilales</taxon>
        <taxon>Thermofilaceae</taxon>
        <taxon>Infirmifilum</taxon>
    </lineage>
</organism>
<dbReference type="NCBIfam" id="TIGR03665">
    <property type="entry name" value="arCOG04150"/>
    <property type="match status" value="1"/>
</dbReference>
<evidence type="ECO:0000259" key="3">
    <source>
        <dbReference type="SMART" id="SM00322"/>
    </source>
</evidence>
<keyword evidence="5" id="KW-1185">Reference proteome</keyword>
<keyword evidence="1 2" id="KW-0694">RNA-binding</keyword>
<proteinExistence type="predicted"/>
<dbReference type="Gene3D" id="3.30.1370.10">
    <property type="entry name" value="K Homology domain, type 1"/>
    <property type="match status" value="2"/>
</dbReference>
<dbReference type="GO" id="GO:0003723">
    <property type="term" value="F:RNA binding"/>
    <property type="evidence" value="ECO:0007669"/>
    <property type="project" value="UniProtKB-UniRule"/>
</dbReference>
<dbReference type="PANTHER" id="PTHR12826:SF13">
    <property type="entry name" value="RNA-BINDING PROTEIN PNO1"/>
    <property type="match status" value="1"/>
</dbReference>
<gene>
    <name evidence="4" type="ORF">IG193_05180</name>
</gene>
<dbReference type="SUPFAM" id="SSF54791">
    <property type="entry name" value="Eukaryotic type KH-domain (KH-domain type I)"/>
    <property type="match status" value="2"/>
</dbReference>
<dbReference type="Pfam" id="PF00013">
    <property type="entry name" value="KH_1"/>
    <property type="match status" value="1"/>
</dbReference>
<sequence length="194" mass="21990">MCLALSISGRLPIPVDPQRLGVVIGRGGLNKSRIEEEFHVRVEVDSEKGLVFVEPKEGATMYNVFRAKKAIEALALGFPLEDVLLLTDDVYDFEVLDLSEVARNQSDLVRIKARIIGSEGRFKKTLEEIVGVRVVVGDKVVGLIGDFEQLRLAKEAISRLVRGQSHQTVTRFLERESFGLKRRRMELWERWSQV</sequence>
<evidence type="ECO:0000313" key="4">
    <source>
        <dbReference type="EMBL" id="QOJ78178.1"/>
    </source>
</evidence>
<feature type="domain" description="K Homology" evidence="3">
    <location>
        <begin position="5"/>
        <end position="76"/>
    </location>
</feature>
<dbReference type="Pfam" id="PF22891">
    <property type="entry name" value="KH_PNO1_2nd"/>
    <property type="match status" value="1"/>
</dbReference>
<evidence type="ECO:0000256" key="1">
    <source>
        <dbReference type="ARBA" id="ARBA00022884"/>
    </source>
</evidence>
<dbReference type="PROSITE" id="PS50084">
    <property type="entry name" value="KH_TYPE_1"/>
    <property type="match status" value="1"/>
</dbReference>
<evidence type="ECO:0000256" key="2">
    <source>
        <dbReference type="PROSITE-ProRule" id="PRU00117"/>
    </source>
</evidence>
<dbReference type="PANTHER" id="PTHR12826">
    <property type="entry name" value="RIBONUCLEASE Y"/>
    <property type="match status" value="1"/>
</dbReference>
<reference evidence="4 5" key="1">
    <citation type="submission" date="2020-10" db="EMBL/GenBank/DDBJ databases">
        <title>Thermofilum lucidum 3507LT sp. nov. a novel member of Thermofilaceae family isolated from Chile hot spring, and proposal of description order Thermofilales.</title>
        <authorList>
            <person name="Zayulina K.S."/>
            <person name="Elcheninov A.G."/>
            <person name="Toshchakov S.V."/>
            <person name="Kublanov I.V."/>
        </authorList>
    </citation>
    <scope>NUCLEOTIDE SEQUENCE [LARGE SCALE GENOMIC DNA]</scope>
    <source>
        <strain evidence="4 5">3507LT</strain>
    </source>
</reference>
<dbReference type="Proteomes" id="UP000594121">
    <property type="component" value="Chromosome"/>
</dbReference>
<dbReference type="EMBL" id="CP062310">
    <property type="protein sequence ID" value="QOJ78178.1"/>
    <property type="molecule type" value="Genomic_DNA"/>
</dbReference>
<dbReference type="GeneID" id="59149266"/>
<dbReference type="SMART" id="SM00322">
    <property type="entry name" value="KH"/>
    <property type="match status" value="2"/>
</dbReference>
<dbReference type="FunCoup" id="A0A7L9FEF2">
    <property type="interactions" value="89"/>
</dbReference>
<dbReference type="InterPro" id="IPR004087">
    <property type="entry name" value="KH_dom"/>
</dbReference>
<dbReference type="RefSeq" id="WP_192818150.1">
    <property type="nucleotide sequence ID" value="NZ_CP062310.1"/>
</dbReference>
<dbReference type="InterPro" id="IPR036612">
    <property type="entry name" value="KH_dom_type_1_sf"/>
</dbReference>
<accession>A0A7L9FEF2</accession>
<dbReference type="InterPro" id="IPR019964">
    <property type="entry name" value="KH_domain_protein_archaea"/>
</dbReference>
<dbReference type="InterPro" id="IPR004088">
    <property type="entry name" value="KH_dom_type_1"/>
</dbReference>
<dbReference type="AlphaFoldDB" id="A0A7L9FEF2"/>
<dbReference type="InParanoid" id="A0A7L9FEF2"/>
<name>A0A7L9FEF2_9CREN</name>
<dbReference type="KEGG" id="thel:IG193_05180"/>
<dbReference type="InterPro" id="IPR055211">
    <property type="entry name" value="KH_PNO1_2nd"/>
</dbReference>